<evidence type="ECO:0000256" key="1">
    <source>
        <dbReference type="ARBA" id="ARBA00001933"/>
    </source>
</evidence>
<dbReference type="PANTHER" id="PTHR32328:SF0">
    <property type="entry name" value="L-SERYL-TRNA(SEC) SELENIUM TRANSFERASE"/>
    <property type="match status" value="1"/>
</dbReference>
<keyword evidence="4 8" id="KW-0663">Pyridoxal phosphate</keyword>
<protein>
    <recommendedName>
        <fullName evidence="8">L-seryl-tRNA(Sec) selenium transferase</fullName>
        <ecNumber evidence="8">2.9.1.1</ecNumber>
    </recommendedName>
    <alternativeName>
        <fullName evidence="8">Selenocysteine synthase</fullName>
        <shortName evidence="8">Sec synthase</shortName>
    </alternativeName>
    <alternativeName>
        <fullName evidence="8">Selenocysteinyl-tRNA(Sec) synthase</fullName>
    </alternativeName>
</protein>
<evidence type="ECO:0000313" key="11">
    <source>
        <dbReference type="Proteomes" id="UP000319619"/>
    </source>
</evidence>
<evidence type="ECO:0000256" key="6">
    <source>
        <dbReference type="ARBA" id="ARBA00023266"/>
    </source>
</evidence>
<dbReference type="PANTHER" id="PTHR32328">
    <property type="entry name" value="L-SERYL-TRNA(SEC) SELENIUM TRANSFERASE"/>
    <property type="match status" value="1"/>
</dbReference>
<dbReference type="EC" id="2.9.1.1" evidence="8"/>
<comment type="catalytic activity">
    <reaction evidence="8">
        <text>L-seryl-tRNA(Sec) + selenophosphate + H(+) = L-selenocysteinyl-tRNA(Sec) + phosphate</text>
        <dbReference type="Rhea" id="RHEA:22728"/>
        <dbReference type="Rhea" id="RHEA-COMP:9742"/>
        <dbReference type="Rhea" id="RHEA-COMP:9743"/>
        <dbReference type="ChEBI" id="CHEBI:15378"/>
        <dbReference type="ChEBI" id="CHEBI:16144"/>
        <dbReference type="ChEBI" id="CHEBI:43474"/>
        <dbReference type="ChEBI" id="CHEBI:78533"/>
        <dbReference type="ChEBI" id="CHEBI:78573"/>
        <dbReference type="EC" id="2.9.1.1"/>
    </reaction>
</comment>
<dbReference type="InterPro" id="IPR015421">
    <property type="entry name" value="PyrdxlP-dep_Trfase_major"/>
</dbReference>
<dbReference type="Gene3D" id="3.40.640.10">
    <property type="entry name" value="Type I PLP-dependent aspartate aminotransferase-like (Major domain)"/>
    <property type="match status" value="1"/>
</dbReference>
<keyword evidence="6 8" id="KW-0711">Selenium</keyword>
<evidence type="ECO:0000256" key="4">
    <source>
        <dbReference type="ARBA" id="ARBA00022898"/>
    </source>
</evidence>
<dbReference type="UniPathway" id="UPA00906">
    <property type="reaction ID" value="UER00896"/>
</dbReference>
<dbReference type="GO" id="GO:0001514">
    <property type="term" value="P:selenocysteine incorporation"/>
    <property type="evidence" value="ECO:0007669"/>
    <property type="project" value="UniProtKB-UniRule"/>
</dbReference>
<evidence type="ECO:0000256" key="5">
    <source>
        <dbReference type="ARBA" id="ARBA00022917"/>
    </source>
</evidence>
<dbReference type="GO" id="GO:0001717">
    <property type="term" value="P:conversion of seryl-tRNAsec to selenocys-tRNAsec"/>
    <property type="evidence" value="ECO:0007669"/>
    <property type="project" value="UniProtKB-UniRule"/>
</dbReference>
<name>A0A532V5Q0_UNCL8</name>
<keyword evidence="3 8" id="KW-0808">Transferase</keyword>
<sequence length="474" mass="51803">MPEEKKMRKELLDKLPGMPALLNDPDVKSLRENHPTLYVNDIVRSELDHLRRTILESPPEVLKEIKADEAQVIQRALKVAKRALEPSVKGVINAAGVILHTALGRAPIARAAQESVAMALEGYCTLAINEETGKRGDRHLHLDRLLAHITGAEAGIVVNNNAAGTMLILNTLAQGGEVIVSRGQLIEIGGAFRIPEVMERSGCKLVEVGTTNRTHLRDYENAITEDTAAILRVHTSNYRIIGFTGEVPLPELAALGKKYNLPVIDDLGSGALVDLSQYGLPKEPMVQESVRDGMDVICFSGDKMLGGPQGGYLIGKRSIIDSVKKNPLTRALRCDKMSYAAHEATLKLYLEPDKLEENHPVLSMIVEKPESVRRRTQALRRRIAKDLQGKAELAVIPSETEMGSGSLPGKSIPSFALQVKPLIKMTPDCLGEKLRQGNPPVYTRVAAETVLFDLRTVLRGQEKAMGECLKTALA</sequence>
<dbReference type="InterPro" id="IPR015424">
    <property type="entry name" value="PyrdxlP-dep_Trfase"/>
</dbReference>
<comment type="cofactor">
    <cofactor evidence="1 8 9">
        <name>pyridoxal 5'-phosphate</name>
        <dbReference type="ChEBI" id="CHEBI:597326"/>
    </cofactor>
</comment>
<organism evidence="10 11">
    <name type="scientific">candidate division LCP-89 bacterium B3_LCP</name>
    <dbReference type="NCBI Taxonomy" id="2012998"/>
    <lineage>
        <taxon>Bacteria</taxon>
        <taxon>Pseudomonadati</taxon>
        <taxon>Bacteria division LCP-89</taxon>
    </lineage>
</organism>
<evidence type="ECO:0000313" key="10">
    <source>
        <dbReference type="EMBL" id="TKJ42526.1"/>
    </source>
</evidence>
<dbReference type="Pfam" id="PF03841">
    <property type="entry name" value="SelA"/>
    <property type="match status" value="1"/>
</dbReference>
<evidence type="ECO:0000256" key="3">
    <source>
        <dbReference type="ARBA" id="ARBA00022679"/>
    </source>
</evidence>
<evidence type="ECO:0000256" key="7">
    <source>
        <dbReference type="ARBA" id="ARBA00044507"/>
    </source>
</evidence>
<evidence type="ECO:0000256" key="2">
    <source>
        <dbReference type="ARBA" id="ARBA00022490"/>
    </source>
</evidence>
<comment type="similarity">
    <text evidence="7 8">Belongs to the SelA family.</text>
</comment>
<dbReference type="InterPro" id="IPR018319">
    <property type="entry name" value="SelA-like"/>
</dbReference>
<dbReference type="NCBIfam" id="TIGR00474">
    <property type="entry name" value="selA"/>
    <property type="match status" value="1"/>
</dbReference>
<evidence type="ECO:0000256" key="9">
    <source>
        <dbReference type="PIRSR" id="PIRSR618319-50"/>
    </source>
</evidence>
<feature type="modified residue" description="N6-(pyridoxal phosphate)lysine" evidence="8 9">
    <location>
        <position position="303"/>
    </location>
</feature>
<proteinExistence type="inferred from homology"/>
<dbReference type="GO" id="GO:0005737">
    <property type="term" value="C:cytoplasm"/>
    <property type="evidence" value="ECO:0007669"/>
    <property type="project" value="UniProtKB-SubCell"/>
</dbReference>
<dbReference type="Gene3D" id="3.90.1150.180">
    <property type="match status" value="1"/>
</dbReference>
<dbReference type="AlphaFoldDB" id="A0A532V5Q0"/>
<dbReference type="EMBL" id="NJBN01000001">
    <property type="protein sequence ID" value="TKJ42526.1"/>
    <property type="molecule type" value="Genomic_DNA"/>
</dbReference>
<dbReference type="InterPro" id="IPR004534">
    <property type="entry name" value="SelA_trans"/>
</dbReference>
<evidence type="ECO:0000256" key="8">
    <source>
        <dbReference type="HAMAP-Rule" id="MF_00423"/>
    </source>
</evidence>
<dbReference type="GO" id="GO:0004125">
    <property type="term" value="F:L-seryl-tRNA(Sec) selenium transferase activity"/>
    <property type="evidence" value="ECO:0007669"/>
    <property type="project" value="UniProtKB-UniRule"/>
</dbReference>
<dbReference type="Proteomes" id="UP000319619">
    <property type="component" value="Unassembled WGS sequence"/>
</dbReference>
<comment type="caution">
    <text evidence="10">The sequence shown here is derived from an EMBL/GenBank/DDBJ whole genome shotgun (WGS) entry which is preliminary data.</text>
</comment>
<keyword evidence="2 8" id="KW-0963">Cytoplasm</keyword>
<accession>A0A532V5Q0</accession>
<comment type="pathway">
    <text evidence="8">Aminoacyl-tRNA biosynthesis; selenocysteinyl-tRNA(Sec) biosynthesis; selenocysteinyl-tRNA(Sec) from L-seryl-tRNA(Sec) (bacterial route): step 1/1.</text>
</comment>
<gene>
    <name evidence="8" type="primary">selA</name>
    <name evidence="10" type="ORF">CEE37_02230</name>
</gene>
<keyword evidence="5 8" id="KW-0648">Protein biosynthesis</keyword>
<dbReference type="HAMAP" id="MF_00423">
    <property type="entry name" value="SelA"/>
    <property type="match status" value="1"/>
</dbReference>
<dbReference type="SUPFAM" id="SSF53383">
    <property type="entry name" value="PLP-dependent transferases"/>
    <property type="match status" value="1"/>
</dbReference>
<comment type="function">
    <text evidence="8">Converts seryl-tRNA(Sec) to selenocysteinyl-tRNA(Sec) required for selenoprotein biosynthesis.</text>
</comment>
<reference evidence="10 11" key="1">
    <citation type="submission" date="2017-06" db="EMBL/GenBank/DDBJ databases">
        <title>Novel microbial phyla capable of carbon fixation and sulfur reduction in deep-sea sediments.</title>
        <authorList>
            <person name="Huang J."/>
            <person name="Baker B."/>
            <person name="Wang Y."/>
        </authorList>
    </citation>
    <scope>NUCLEOTIDE SEQUENCE [LARGE SCALE GENOMIC DNA]</scope>
    <source>
        <strain evidence="10">B3_LCP</strain>
    </source>
</reference>
<comment type="subcellular location">
    <subcellularLocation>
        <location evidence="8">Cytoplasm</location>
    </subcellularLocation>
</comment>